<dbReference type="CDD" id="cd08422">
    <property type="entry name" value="PBP2_CrgA_like"/>
    <property type="match status" value="1"/>
</dbReference>
<dbReference type="PANTHER" id="PTHR30537">
    <property type="entry name" value="HTH-TYPE TRANSCRIPTIONAL REGULATOR"/>
    <property type="match status" value="1"/>
</dbReference>
<evidence type="ECO:0000313" key="6">
    <source>
        <dbReference type="EMBL" id="SUT88264.1"/>
    </source>
</evidence>
<reference evidence="6 7" key="1">
    <citation type="submission" date="2018-06" db="EMBL/GenBank/DDBJ databases">
        <authorList>
            <consortium name="Pathogen Informatics"/>
            <person name="Doyle S."/>
        </authorList>
    </citation>
    <scope>NUCLEOTIDE SEQUENCE [LARGE SCALE GENOMIC DNA]</scope>
    <source>
        <strain evidence="6 7">NCTC10801</strain>
    </source>
</reference>
<keyword evidence="7" id="KW-1185">Reference proteome</keyword>
<sequence>MDKISLDDIRLFVSVVQSGSLSHAAELTSIPVSRLSRRLTQLEQALGTQLINRGKKGVRLNELGERFFERAQAMLSEAELAIESVQNSLAKPSGLLRISVAADIFHLLIEPHLGRYLQENPDVNVDINLSHQKINMIQDGIDLAIRVGTIDNDNVVAKPWINAELGLFASHDYLAQHNAPQAPNELYQHNLIGQSYTFPWSFKRDQHEIAIMPTCRLVSNDFIAIEKQIQRGVGIGTLPIFTNHSRSDLVQILPEWQMKISLVSLLYYKNRGAVPAVRSMVEFLQSLV</sequence>
<dbReference type="Pfam" id="PF00126">
    <property type="entry name" value="HTH_1"/>
    <property type="match status" value="1"/>
</dbReference>
<protein>
    <submittedName>
        <fullName evidence="6">LysR family transcriptional regulator</fullName>
    </submittedName>
</protein>
<evidence type="ECO:0000256" key="3">
    <source>
        <dbReference type="ARBA" id="ARBA00023125"/>
    </source>
</evidence>
<dbReference type="InterPro" id="IPR036388">
    <property type="entry name" value="WH-like_DNA-bd_sf"/>
</dbReference>
<dbReference type="Gene3D" id="1.10.10.10">
    <property type="entry name" value="Winged helix-like DNA-binding domain superfamily/Winged helix DNA-binding domain"/>
    <property type="match status" value="1"/>
</dbReference>
<keyword evidence="2" id="KW-0805">Transcription regulation</keyword>
<dbReference type="GO" id="GO:0003700">
    <property type="term" value="F:DNA-binding transcription factor activity"/>
    <property type="evidence" value="ECO:0007669"/>
    <property type="project" value="InterPro"/>
</dbReference>
<dbReference type="EMBL" id="UFRQ01000003">
    <property type="protein sequence ID" value="SUT88264.1"/>
    <property type="molecule type" value="Genomic_DNA"/>
</dbReference>
<dbReference type="PROSITE" id="PS50931">
    <property type="entry name" value="HTH_LYSR"/>
    <property type="match status" value="1"/>
</dbReference>
<dbReference type="InterPro" id="IPR005119">
    <property type="entry name" value="LysR_subst-bd"/>
</dbReference>
<evidence type="ECO:0000256" key="2">
    <source>
        <dbReference type="ARBA" id="ARBA00023015"/>
    </source>
</evidence>
<feature type="domain" description="HTH lysR-type" evidence="5">
    <location>
        <begin position="4"/>
        <end position="61"/>
    </location>
</feature>
<proteinExistence type="inferred from homology"/>
<dbReference type="OrthoDB" id="5671700at2"/>
<dbReference type="GO" id="GO:0006351">
    <property type="term" value="P:DNA-templated transcription"/>
    <property type="evidence" value="ECO:0007669"/>
    <property type="project" value="TreeGrafter"/>
</dbReference>
<accession>A0A380TP54</accession>
<keyword evidence="3" id="KW-0238">DNA-binding</keyword>
<dbReference type="Gene3D" id="3.40.190.290">
    <property type="match status" value="1"/>
</dbReference>
<dbReference type="SUPFAM" id="SSF46785">
    <property type="entry name" value="Winged helix' DNA-binding domain"/>
    <property type="match status" value="1"/>
</dbReference>
<dbReference type="FunFam" id="1.10.10.10:FF:000001">
    <property type="entry name" value="LysR family transcriptional regulator"/>
    <property type="match status" value="1"/>
</dbReference>
<dbReference type="PANTHER" id="PTHR30537:SF5">
    <property type="entry name" value="HTH-TYPE TRANSCRIPTIONAL ACTIVATOR TTDR-RELATED"/>
    <property type="match status" value="1"/>
</dbReference>
<evidence type="ECO:0000256" key="4">
    <source>
        <dbReference type="ARBA" id="ARBA00023163"/>
    </source>
</evidence>
<keyword evidence="4" id="KW-0804">Transcription</keyword>
<organism evidence="6 7">
    <name type="scientific">[Actinobacillus] rossii</name>
    <dbReference type="NCBI Taxonomy" id="123820"/>
    <lineage>
        <taxon>Bacteria</taxon>
        <taxon>Pseudomonadati</taxon>
        <taxon>Pseudomonadota</taxon>
        <taxon>Gammaproteobacteria</taxon>
        <taxon>Pasteurellales</taxon>
        <taxon>Pasteurellaceae</taxon>
    </lineage>
</organism>
<dbReference type="InterPro" id="IPR058163">
    <property type="entry name" value="LysR-type_TF_proteobact-type"/>
</dbReference>
<evidence type="ECO:0000313" key="7">
    <source>
        <dbReference type="Proteomes" id="UP000254649"/>
    </source>
</evidence>
<dbReference type="SUPFAM" id="SSF53850">
    <property type="entry name" value="Periplasmic binding protein-like II"/>
    <property type="match status" value="1"/>
</dbReference>
<name>A0A380TP54_9PAST</name>
<dbReference type="AlphaFoldDB" id="A0A380TP54"/>
<dbReference type="InterPro" id="IPR000847">
    <property type="entry name" value="LysR_HTH_N"/>
</dbReference>
<comment type="similarity">
    <text evidence="1">Belongs to the LysR transcriptional regulatory family.</text>
</comment>
<dbReference type="InterPro" id="IPR036390">
    <property type="entry name" value="WH_DNA-bd_sf"/>
</dbReference>
<dbReference type="Pfam" id="PF03466">
    <property type="entry name" value="LysR_substrate"/>
    <property type="match status" value="1"/>
</dbReference>
<evidence type="ECO:0000256" key="1">
    <source>
        <dbReference type="ARBA" id="ARBA00009437"/>
    </source>
</evidence>
<dbReference type="GO" id="GO:0043565">
    <property type="term" value="F:sequence-specific DNA binding"/>
    <property type="evidence" value="ECO:0007669"/>
    <property type="project" value="TreeGrafter"/>
</dbReference>
<dbReference type="Proteomes" id="UP000254649">
    <property type="component" value="Unassembled WGS sequence"/>
</dbReference>
<gene>
    <name evidence="6" type="primary">dmlR_2</name>
    <name evidence="6" type="ORF">NCTC10801_00405</name>
</gene>
<evidence type="ECO:0000259" key="5">
    <source>
        <dbReference type="PROSITE" id="PS50931"/>
    </source>
</evidence>